<evidence type="ECO:0000313" key="4">
    <source>
        <dbReference type="EMBL" id="KAK9939385.1"/>
    </source>
</evidence>
<feature type="region of interest" description="Disordered" evidence="2">
    <location>
        <begin position="176"/>
        <end position="201"/>
    </location>
</feature>
<keyword evidence="5" id="KW-1185">Reference proteome</keyword>
<feature type="region of interest" description="Disordered" evidence="2">
    <location>
        <begin position="356"/>
        <end position="378"/>
    </location>
</feature>
<dbReference type="InterPro" id="IPR005162">
    <property type="entry name" value="Retrotrans_gag_dom"/>
</dbReference>
<keyword evidence="1" id="KW-0175">Coiled coil</keyword>
<evidence type="ECO:0000259" key="3">
    <source>
        <dbReference type="Pfam" id="PF03732"/>
    </source>
</evidence>
<feature type="coiled-coil region" evidence="1">
    <location>
        <begin position="288"/>
        <end position="354"/>
    </location>
</feature>
<dbReference type="EMBL" id="JBEDUW010000003">
    <property type="protein sequence ID" value="KAK9939385.1"/>
    <property type="molecule type" value="Genomic_DNA"/>
</dbReference>
<evidence type="ECO:0000256" key="2">
    <source>
        <dbReference type="SAM" id="MobiDB-lite"/>
    </source>
</evidence>
<sequence>MAPQVTIYFSKLEGTQSRDGHARLAGHRVLFILDQASISSNVSKPNHDVKVNKTSLKADKTQSKRTSLKNALRNARKKVARALRKDANRAQSWEATKEATQETSTTLKAIKATHDRVIKTTTFKANQTSVTTQIMIGSIPIKLFTTPSASVATQNNVIATKNTIVKFVKGEDEVPTRPKARTLNSPQRALQRSTKISTSDSSSKVEKEMVDLFHLRSQLVVNKMSFINDKSKKQAMGPEAHIPLGAIEARKMVGTFPERSSTLKDVSRWFKKNDDTKSETMSVMVTNASTMEEQIQELRTRLAQVETEAAQRQIEKELEAKKLADVEAEAAKRLAEKEAEIAELVAKLALQNNQKDKKKVDDTLEYEEHGKTKKSGSSTTFTLQDVKTMIAEGIREMYLSSKAPISGYLKPYPAHYDALPFPKGYQRPLFDKFDGVNSPPHEHLAHFYSACGETSQTDALLIRQFVQSLKGAAFTWYTQLQPGSILTWDDMQKAFLAQFVSSRKKISIIDLADTKQKLAESTNEFISRWRGLSLQCSEKLTEQSAVQMCSNNLLPEIATFVSTAEPQTFDALVDVNATNVERQIARKKSLTQGAIFKNQRTNNTRDSLATFVKAEEKSDTCKGKERSRKLTLKERREVKYTFDDDDVEQIFSELCKEKAIELPESKRPSEVNKTNDDRFCRYHQIVSHPTKDCFILKNIIQEMINKKEIEVEVS</sequence>
<name>A0AAW1XTG0_RUBAR</name>
<gene>
    <name evidence="4" type="ORF">M0R45_016081</name>
</gene>
<feature type="compositionally biased region" description="Polar residues" evidence="2">
    <location>
        <begin position="182"/>
        <end position="192"/>
    </location>
</feature>
<dbReference type="Proteomes" id="UP001457282">
    <property type="component" value="Unassembled WGS sequence"/>
</dbReference>
<protein>
    <recommendedName>
        <fullName evidence="3">Retrotransposon gag domain-containing protein</fullName>
    </recommendedName>
</protein>
<feature type="compositionally biased region" description="Basic and acidic residues" evidence="2">
    <location>
        <begin position="356"/>
        <end position="370"/>
    </location>
</feature>
<dbReference type="AlphaFoldDB" id="A0AAW1XTG0"/>
<reference evidence="4 5" key="1">
    <citation type="journal article" date="2023" name="G3 (Bethesda)">
        <title>A chromosome-length genome assembly and annotation of blackberry (Rubus argutus, cv. 'Hillquist').</title>
        <authorList>
            <person name="Bruna T."/>
            <person name="Aryal R."/>
            <person name="Dudchenko O."/>
            <person name="Sargent D.J."/>
            <person name="Mead D."/>
            <person name="Buti M."/>
            <person name="Cavallini A."/>
            <person name="Hytonen T."/>
            <person name="Andres J."/>
            <person name="Pham M."/>
            <person name="Weisz D."/>
            <person name="Mascagni F."/>
            <person name="Usai G."/>
            <person name="Natali L."/>
            <person name="Bassil N."/>
            <person name="Fernandez G.E."/>
            <person name="Lomsadze A."/>
            <person name="Armour M."/>
            <person name="Olukolu B."/>
            <person name="Poorten T."/>
            <person name="Britton C."/>
            <person name="Davik J."/>
            <person name="Ashrafi H."/>
            <person name="Aiden E.L."/>
            <person name="Borodovsky M."/>
            <person name="Worthington M."/>
        </authorList>
    </citation>
    <scope>NUCLEOTIDE SEQUENCE [LARGE SCALE GENOMIC DNA]</scope>
    <source>
        <strain evidence="4">PI 553951</strain>
    </source>
</reference>
<feature type="coiled-coil region" evidence="1">
    <location>
        <begin position="58"/>
        <end position="85"/>
    </location>
</feature>
<accession>A0AAW1XTG0</accession>
<organism evidence="4 5">
    <name type="scientific">Rubus argutus</name>
    <name type="common">Southern blackberry</name>
    <dbReference type="NCBI Taxonomy" id="59490"/>
    <lineage>
        <taxon>Eukaryota</taxon>
        <taxon>Viridiplantae</taxon>
        <taxon>Streptophyta</taxon>
        <taxon>Embryophyta</taxon>
        <taxon>Tracheophyta</taxon>
        <taxon>Spermatophyta</taxon>
        <taxon>Magnoliopsida</taxon>
        <taxon>eudicotyledons</taxon>
        <taxon>Gunneridae</taxon>
        <taxon>Pentapetalae</taxon>
        <taxon>rosids</taxon>
        <taxon>fabids</taxon>
        <taxon>Rosales</taxon>
        <taxon>Rosaceae</taxon>
        <taxon>Rosoideae</taxon>
        <taxon>Rosoideae incertae sedis</taxon>
        <taxon>Rubus</taxon>
    </lineage>
</organism>
<dbReference type="PANTHER" id="PTHR33437">
    <property type="entry name" value="OS06G0361200 PROTEIN"/>
    <property type="match status" value="1"/>
</dbReference>
<evidence type="ECO:0000313" key="5">
    <source>
        <dbReference type="Proteomes" id="UP001457282"/>
    </source>
</evidence>
<proteinExistence type="predicted"/>
<comment type="caution">
    <text evidence="4">The sequence shown here is derived from an EMBL/GenBank/DDBJ whole genome shotgun (WGS) entry which is preliminary data.</text>
</comment>
<feature type="domain" description="Retrotransposon gag" evidence="3">
    <location>
        <begin position="465"/>
        <end position="551"/>
    </location>
</feature>
<dbReference type="Pfam" id="PF03732">
    <property type="entry name" value="Retrotrans_gag"/>
    <property type="match status" value="1"/>
</dbReference>
<evidence type="ECO:0000256" key="1">
    <source>
        <dbReference type="SAM" id="Coils"/>
    </source>
</evidence>
<dbReference type="PANTHER" id="PTHR33437:SF2">
    <property type="entry name" value="OS06G0361200 PROTEIN"/>
    <property type="match status" value="1"/>
</dbReference>